<dbReference type="EMBL" id="CP007174">
    <property type="protein sequence ID" value="AIF83463.1"/>
    <property type="molecule type" value="Genomic_DNA"/>
</dbReference>
<proteinExistence type="predicted"/>
<evidence type="ECO:0000313" key="3">
    <source>
        <dbReference type="Proteomes" id="UP000028194"/>
    </source>
</evidence>
<dbReference type="HOGENOM" id="CLU_659899_0_0_2"/>
<dbReference type="STRING" id="1459636.NTE_01396"/>
<feature type="transmembrane region" description="Helical" evidence="1">
    <location>
        <begin position="175"/>
        <end position="194"/>
    </location>
</feature>
<dbReference type="RefSeq" id="WP_158385183.1">
    <property type="nucleotide sequence ID" value="NZ_CP007174.1"/>
</dbReference>
<feature type="transmembrane region" description="Helical" evidence="1">
    <location>
        <begin position="275"/>
        <end position="298"/>
    </location>
</feature>
<feature type="transmembrane region" description="Helical" evidence="1">
    <location>
        <begin position="12"/>
        <end position="30"/>
    </location>
</feature>
<keyword evidence="1" id="KW-1133">Transmembrane helix</keyword>
<feature type="transmembrane region" description="Helical" evidence="1">
    <location>
        <begin position="143"/>
        <end position="163"/>
    </location>
</feature>
<gene>
    <name evidence="2" type="ORF">NTE_01396</name>
</gene>
<evidence type="ECO:0000313" key="2">
    <source>
        <dbReference type="EMBL" id="AIF83463.1"/>
    </source>
</evidence>
<dbReference type="AlphaFoldDB" id="A0A075MQG9"/>
<keyword evidence="1" id="KW-0812">Transmembrane</keyword>
<dbReference type="GeneID" id="41597192"/>
<dbReference type="eggNOG" id="arCOG00576">
    <property type="taxonomic scope" value="Archaea"/>
</dbReference>
<reference evidence="2 3" key="1">
    <citation type="journal article" date="2014" name="PLoS ONE">
        <title>Genome Sequence of Candidatus Nitrososphaera evergladensis from Group I.1b Enriched from Everglades Soil Reveals Novel Genomic Features of the Ammonia-Oxidizing Archaea.</title>
        <authorList>
            <person name="Zhalnina K.V."/>
            <person name="Dias R."/>
            <person name="Leonard M.T."/>
            <person name="Dorr de Quadros P."/>
            <person name="Camargo F.A."/>
            <person name="Drew J.C."/>
            <person name="Farmerie W.G."/>
            <person name="Daroub S.H."/>
            <person name="Triplett E.W."/>
        </authorList>
    </citation>
    <scope>NUCLEOTIDE SEQUENCE [LARGE SCALE GENOMIC DNA]</scope>
    <source>
        <strain evidence="2 3">SR1</strain>
    </source>
</reference>
<dbReference type="KEGG" id="nev:NTE_01396"/>
<evidence type="ECO:0000256" key="1">
    <source>
        <dbReference type="SAM" id="Phobius"/>
    </source>
</evidence>
<feature type="transmembrane region" description="Helical" evidence="1">
    <location>
        <begin position="346"/>
        <end position="367"/>
    </location>
</feature>
<feature type="transmembrane region" description="Helical" evidence="1">
    <location>
        <begin position="379"/>
        <end position="399"/>
    </location>
</feature>
<protein>
    <submittedName>
        <fullName evidence="2">Putative divalent heavy-metal cations transporter</fullName>
    </submittedName>
</protein>
<feature type="transmembrane region" description="Helical" evidence="1">
    <location>
        <begin position="249"/>
        <end position="269"/>
    </location>
</feature>
<feature type="transmembrane region" description="Helical" evidence="1">
    <location>
        <begin position="318"/>
        <end position="340"/>
    </location>
</feature>
<keyword evidence="3" id="KW-1185">Reference proteome</keyword>
<keyword evidence="1" id="KW-0472">Membrane</keyword>
<name>A0A075MQG9_9ARCH</name>
<feature type="transmembrane region" description="Helical" evidence="1">
    <location>
        <begin position="206"/>
        <end position="228"/>
    </location>
</feature>
<sequence>MTTTITNAKLAASALIPIVILAGMIAFLLWPGNTVLNFGAPLPDVTVERIEFASKLIIAHVRNTGPQAAEIAQVDVNDRIVPAAVEPSKDLARFGEARVVIPFEWVEGKPYEVGVTTSDGVRFAKAVPAAILTPAPDAGQASLLALLGTYVGIIPVMIGLLWLPFLKRLSAGKYLFFLSFTAGLLLFLGIDALVEANELATKSVAGAFHGQALIATVTVVSFVALLYASEKLVERGKTTTTTTTTTTKARTITGSIAVALMISVGIGLHNMGEGLAIGGSMVAGEVALGAFLIVGFTIHNTTEGLAIVAPLARERPKVAQLAALGFIAGAPAILGAWVGGFVSSPVASVVFLAVGAGAVFQVVYAIFKYTGRQESAGGSKFLSGPVAAGIAIGMLVMYLTSLLV</sequence>
<dbReference type="OrthoDB" id="11839at2157"/>
<dbReference type="Proteomes" id="UP000028194">
    <property type="component" value="Chromosome"/>
</dbReference>
<accession>A0A075MQG9</accession>
<organism evidence="2 3">
    <name type="scientific">Candidatus Nitrososphaera evergladensis SR1</name>
    <dbReference type="NCBI Taxonomy" id="1459636"/>
    <lineage>
        <taxon>Archaea</taxon>
        <taxon>Nitrososphaerota</taxon>
        <taxon>Nitrososphaeria</taxon>
        <taxon>Nitrososphaerales</taxon>
        <taxon>Nitrososphaeraceae</taxon>
        <taxon>Nitrososphaera</taxon>
    </lineage>
</organism>